<dbReference type="Pfam" id="PF01636">
    <property type="entry name" value="APH"/>
    <property type="match status" value="1"/>
</dbReference>
<feature type="domain" description="Aminoglycoside phosphotransferase" evidence="1">
    <location>
        <begin position="116"/>
        <end position="315"/>
    </location>
</feature>
<accession>A0A409WSN0</accession>
<dbReference type="Gene3D" id="3.90.1200.10">
    <property type="match status" value="1"/>
</dbReference>
<proteinExistence type="predicted"/>
<organism evidence="2 3">
    <name type="scientific">Gymnopilus dilepis</name>
    <dbReference type="NCBI Taxonomy" id="231916"/>
    <lineage>
        <taxon>Eukaryota</taxon>
        <taxon>Fungi</taxon>
        <taxon>Dikarya</taxon>
        <taxon>Basidiomycota</taxon>
        <taxon>Agaricomycotina</taxon>
        <taxon>Agaricomycetes</taxon>
        <taxon>Agaricomycetidae</taxon>
        <taxon>Agaricales</taxon>
        <taxon>Agaricineae</taxon>
        <taxon>Hymenogastraceae</taxon>
        <taxon>Gymnopilus</taxon>
    </lineage>
</organism>
<dbReference type="InterPro" id="IPR011009">
    <property type="entry name" value="Kinase-like_dom_sf"/>
</dbReference>
<dbReference type="OrthoDB" id="10003767at2759"/>
<evidence type="ECO:0000313" key="2">
    <source>
        <dbReference type="EMBL" id="PPQ81497.1"/>
    </source>
</evidence>
<protein>
    <recommendedName>
        <fullName evidence="1">Aminoglycoside phosphotransferase domain-containing protein</fullName>
    </recommendedName>
</protein>
<dbReference type="Proteomes" id="UP000284706">
    <property type="component" value="Unassembled WGS sequence"/>
</dbReference>
<comment type="caution">
    <text evidence="2">The sequence shown here is derived from an EMBL/GenBank/DDBJ whole genome shotgun (WGS) entry which is preliminary data.</text>
</comment>
<dbReference type="PANTHER" id="PTHR21310:SF13">
    <property type="entry name" value="AMINOGLYCOSIDE PHOSPHOTRANSFERASE DOMAIN-CONTAINING PROTEIN"/>
    <property type="match status" value="1"/>
</dbReference>
<dbReference type="InterPro" id="IPR002575">
    <property type="entry name" value="Aminoglycoside_PTrfase"/>
</dbReference>
<dbReference type="InParanoid" id="A0A409WSN0"/>
<keyword evidence="3" id="KW-1185">Reference proteome</keyword>
<sequence length="407" mass="46027">MGEKTFSTLLWDAQGNEVRDTFRIRSNPDLFCDDDNDDITFDYEEMAFKVRDLSGSEVTALELISAHHYAVIFSCLPDEKGTDCVIDAITEDGNHFIIRVAGTDEKIDLANVQDCFRRECEVMKWIASSTTLPIPRLFYYSVDEQYPYMITDKCDGHILADKFGLFPFEAKVANVRSYARIAIELFKMNAPEGIGSLLSFKSDGSSGLQRVILGPSVMPFEPPTVVSSISDYFKWHFQAKRDSSGIGTNKDDLEEAQAVLDRLESLVFDCISGYDPAILRCIPSHEDLGPQNVLVDSSGVITAVLDWEYHMVQPAVLAVSYPSWIRYDGRRNPRFIHPNNMSSAIWFSSPSDAAKLRDIYDEITKEMNPEYYRALKQGEFCRSATDWLDAGLVDRGCQRLKAWLNSL</sequence>
<reference evidence="2 3" key="1">
    <citation type="journal article" date="2018" name="Evol. Lett.">
        <title>Horizontal gene cluster transfer increased hallucinogenic mushroom diversity.</title>
        <authorList>
            <person name="Reynolds H.T."/>
            <person name="Vijayakumar V."/>
            <person name="Gluck-Thaler E."/>
            <person name="Korotkin H.B."/>
            <person name="Matheny P.B."/>
            <person name="Slot J.C."/>
        </authorList>
    </citation>
    <scope>NUCLEOTIDE SEQUENCE [LARGE SCALE GENOMIC DNA]</scope>
    <source>
        <strain evidence="2 3">SRW20</strain>
    </source>
</reference>
<dbReference type="AlphaFoldDB" id="A0A409WSN0"/>
<dbReference type="PANTHER" id="PTHR21310">
    <property type="entry name" value="AMINOGLYCOSIDE PHOSPHOTRANSFERASE-RELATED-RELATED"/>
    <property type="match status" value="1"/>
</dbReference>
<name>A0A409WSN0_9AGAR</name>
<dbReference type="SUPFAM" id="SSF56112">
    <property type="entry name" value="Protein kinase-like (PK-like)"/>
    <property type="match status" value="1"/>
</dbReference>
<dbReference type="InterPro" id="IPR051678">
    <property type="entry name" value="AGP_Transferase"/>
</dbReference>
<dbReference type="EMBL" id="NHYE01004862">
    <property type="protein sequence ID" value="PPQ81497.1"/>
    <property type="molecule type" value="Genomic_DNA"/>
</dbReference>
<evidence type="ECO:0000259" key="1">
    <source>
        <dbReference type="Pfam" id="PF01636"/>
    </source>
</evidence>
<gene>
    <name evidence="2" type="ORF">CVT26_011642</name>
</gene>
<evidence type="ECO:0000313" key="3">
    <source>
        <dbReference type="Proteomes" id="UP000284706"/>
    </source>
</evidence>